<dbReference type="Proteomes" id="UP000037193">
    <property type="component" value="Unassembled WGS sequence"/>
</dbReference>
<sequence>MEYRGTSADIEDVWFALVEGDAPNNDYVRGKVVSISDVQVDPVNVSRSITFSDQKVEDVGTHSAGLKAHYTIDEKLLPDVAKVCYSTALLRVFSVQGKATNSDWQVYLGSPLWDCTTGRVDDDDPSGASTYAKIRNLANGYAKDQQIVGQRFDRGYDVEAADLKISGDITNVLVGLQPDTKYGNWNYDSTAGGLRWSCWLIWLVRTIRGLIRCRLCTPVCM</sequence>
<dbReference type="PATRIC" id="fig|1365965.3.peg.1873"/>
<gene>
    <name evidence="1" type="ORF">BBM1128_09320</name>
</gene>
<dbReference type="EMBL" id="AVQD01000016">
    <property type="protein sequence ID" value="KOA39189.1"/>
    <property type="molecule type" value="Genomic_DNA"/>
</dbReference>
<accession>A0A0L7AVE6</accession>
<proteinExistence type="predicted"/>
<evidence type="ECO:0000313" key="1">
    <source>
        <dbReference type="EMBL" id="KOA39189.1"/>
    </source>
</evidence>
<comment type="caution">
    <text evidence="1">The sequence shown here is derived from an EMBL/GenBank/DDBJ whole genome shotgun (WGS) entry which is preliminary data.</text>
</comment>
<reference evidence="1 2" key="1">
    <citation type="journal article" date="2015" name="Int J Genomics">
        <title>Comparative Genomics Revealed Genetic Diversity and Species/Strain-Level Differences in Carbohydrate Metabolism of Three Probiotic Bifidobacterial Species.</title>
        <authorList>
            <person name="Odamaki T."/>
            <person name="Horigome A."/>
            <person name="Sugahara H."/>
            <person name="Hashikura N."/>
            <person name="Minami J."/>
            <person name="Xiao J.Z."/>
            <person name="Abe F."/>
        </authorList>
    </citation>
    <scope>NUCLEOTIDE SEQUENCE [LARGE SCALE GENOMIC DNA]</scope>
    <source>
        <strain evidence="1 2">MCC 1128</strain>
    </source>
</reference>
<evidence type="ECO:0000313" key="2">
    <source>
        <dbReference type="Proteomes" id="UP000037193"/>
    </source>
</evidence>
<protein>
    <submittedName>
        <fullName evidence="1">Uncharacterized protein</fullName>
    </submittedName>
</protein>
<dbReference type="RefSeq" id="WP_236716291.1">
    <property type="nucleotide sequence ID" value="NZ_AVQD01000016.1"/>
</dbReference>
<name>A0A0L7AVE6_BIFBR</name>
<organism evidence="1 2">
    <name type="scientific">Bifidobacterium breve MCC 1128</name>
    <dbReference type="NCBI Taxonomy" id="1365965"/>
    <lineage>
        <taxon>Bacteria</taxon>
        <taxon>Bacillati</taxon>
        <taxon>Actinomycetota</taxon>
        <taxon>Actinomycetes</taxon>
        <taxon>Bifidobacteriales</taxon>
        <taxon>Bifidobacteriaceae</taxon>
        <taxon>Bifidobacterium</taxon>
    </lineage>
</organism>
<dbReference type="AlphaFoldDB" id="A0A0L7AVE6"/>